<dbReference type="Pfam" id="PF13193">
    <property type="entry name" value="AMP-binding_C"/>
    <property type="match status" value="1"/>
</dbReference>
<feature type="domain" description="AMP-binding enzyme C-terminal" evidence="4">
    <location>
        <begin position="432"/>
        <end position="507"/>
    </location>
</feature>
<dbReference type="PANTHER" id="PTHR43201:SF5">
    <property type="entry name" value="MEDIUM-CHAIN ACYL-COA LIGASE ACSF2, MITOCHONDRIAL"/>
    <property type="match status" value="1"/>
</dbReference>
<dbReference type="GO" id="GO:0006631">
    <property type="term" value="P:fatty acid metabolic process"/>
    <property type="evidence" value="ECO:0007669"/>
    <property type="project" value="TreeGrafter"/>
</dbReference>
<accession>A0A3A3GA33</accession>
<keyword evidence="6" id="KW-1185">Reference proteome</keyword>
<evidence type="ECO:0000259" key="3">
    <source>
        <dbReference type="Pfam" id="PF00501"/>
    </source>
</evidence>
<dbReference type="InterPro" id="IPR025110">
    <property type="entry name" value="AMP-bd_C"/>
</dbReference>
<keyword evidence="2 5" id="KW-0436">Ligase</keyword>
<gene>
    <name evidence="5" type="ORF">D3878_20100</name>
</gene>
<evidence type="ECO:0000313" key="5">
    <source>
        <dbReference type="EMBL" id="RJG03609.1"/>
    </source>
</evidence>
<organism evidence="5 6">
    <name type="scientific">Noviherbaspirillum sedimenti</name>
    <dbReference type="NCBI Taxonomy" id="2320865"/>
    <lineage>
        <taxon>Bacteria</taxon>
        <taxon>Pseudomonadati</taxon>
        <taxon>Pseudomonadota</taxon>
        <taxon>Betaproteobacteria</taxon>
        <taxon>Burkholderiales</taxon>
        <taxon>Oxalobacteraceae</taxon>
        <taxon>Noviherbaspirillum</taxon>
    </lineage>
</organism>
<dbReference type="AlphaFoldDB" id="A0A3A3GA33"/>
<comment type="caution">
    <text evidence="5">The sequence shown here is derived from an EMBL/GenBank/DDBJ whole genome shotgun (WGS) entry which is preliminary data.</text>
</comment>
<evidence type="ECO:0000259" key="4">
    <source>
        <dbReference type="Pfam" id="PF13193"/>
    </source>
</evidence>
<comment type="similarity">
    <text evidence="1">Belongs to the ATP-dependent AMP-binding enzyme family.</text>
</comment>
<name>A0A3A3GA33_9BURK</name>
<dbReference type="NCBIfam" id="NF004837">
    <property type="entry name" value="PRK06187.1"/>
    <property type="match status" value="1"/>
</dbReference>
<dbReference type="InterPro" id="IPR045851">
    <property type="entry name" value="AMP-bd_C_sf"/>
</dbReference>
<sequence length="524" mass="56847">MEKMTDGFSGLRSSALGLAEWLRRRTLRAPHRPALTCDDVTWTYGALWDHVERLSAVLQAHGVQRGDRVGYLDFDGPMFLASQFAAARIGAIFVPLNFRLAAPELAFIINDAGLRLLLAGREHQGVIDGIRAGLCCCHYLSLADAAPGWPAVPALMAQCKDIPPQASVDADDVALLMYTSGTTGHPKGAMLTHQNIWSQNLNVLLTKDLVSSDITLGFVPLFHVGGMLTVTLPTLLAGGHVVLQRGFDAGAVLQAIPRYRITLAFAVPAMLLFMSQHADFDRTDLGSLRLLSVGGAPMPEPLLRLYEQRGIPLHQGYGMTETSATITFLHSDRAADKLGSCGTPGLLTEICLKDLSGKIISQANIKGEVCVSGSNVMKAYWNNPEASAAVFDTDDWFHTGDVGYLDDEGFLYLCDRIKDVLITGGENVYPAEVENVLYAHPAIAQCAVVGVPDDKWGERVVAVVVLKPAAALTLEELRNFAAPRLARYKLPRALYLVDALPRNAAGKLQKFRIREQLKEVAALP</sequence>
<dbReference type="InterPro" id="IPR020845">
    <property type="entry name" value="AMP-binding_CS"/>
</dbReference>
<dbReference type="PROSITE" id="PS00455">
    <property type="entry name" value="AMP_BINDING"/>
    <property type="match status" value="1"/>
</dbReference>
<dbReference type="Gene3D" id="3.30.300.30">
    <property type="match status" value="1"/>
</dbReference>
<dbReference type="CDD" id="cd17631">
    <property type="entry name" value="FACL_FadD13-like"/>
    <property type="match status" value="1"/>
</dbReference>
<evidence type="ECO:0000256" key="2">
    <source>
        <dbReference type="ARBA" id="ARBA00022598"/>
    </source>
</evidence>
<dbReference type="FunFam" id="3.30.300.30:FF:000008">
    <property type="entry name" value="2,3-dihydroxybenzoate-AMP ligase"/>
    <property type="match status" value="1"/>
</dbReference>
<dbReference type="GO" id="GO:0031956">
    <property type="term" value="F:medium-chain fatty acid-CoA ligase activity"/>
    <property type="evidence" value="ECO:0007669"/>
    <property type="project" value="TreeGrafter"/>
</dbReference>
<dbReference type="SUPFAM" id="SSF56801">
    <property type="entry name" value="Acetyl-CoA synthetase-like"/>
    <property type="match status" value="1"/>
</dbReference>
<dbReference type="PANTHER" id="PTHR43201">
    <property type="entry name" value="ACYL-COA SYNTHETASE"/>
    <property type="match status" value="1"/>
</dbReference>
<dbReference type="InterPro" id="IPR042099">
    <property type="entry name" value="ANL_N_sf"/>
</dbReference>
<dbReference type="InterPro" id="IPR000873">
    <property type="entry name" value="AMP-dep_synth/lig_dom"/>
</dbReference>
<feature type="domain" description="AMP-dependent synthetase/ligase" evidence="3">
    <location>
        <begin position="23"/>
        <end position="381"/>
    </location>
</feature>
<evidence type="ECO:0000313" key="6">
    <source>
        <dbReference type="Proteomes" id="UP000266327"/>
    </source>
</evidence>
<dbReference type="Gene3D" id="3.40.50.12780">
    <property type="entry name" value="N-terminal domain of ligase-like"/>
    <property type="match status" value="1"/>
</dbReference>
<proteinExistence type="inferred from homology"/>
<dbReference type="Pfam" id="PF00501">
    <property type="entry name" value="AMP-binding"/>
    <property type="match status" value="1"/>
</dbReference>
<evidence type="ECO:0000256" key="1">
    <source>
        <dbReference type="ARBA" id="ARBA00006432"/>
    </source>
</evidence>
<dbReference type="OrthoDB" id="9766486at2"/>
<dbReference type="EMBL" id="QYUQ01000002">
    <property type="protein sequence ID" value="RJG03609.1"/>
    <property type="molecule type" value="Genomic_DNA"/>
</dbReference>
<reference evidence="6" key="1">
    <citation type="submission" date="2018-09" db="EMBL/GenBank/DDBJ databases">
        <authorList>
            <person name="Zhu H."/>
        </authorList>
    </citation>
    <scope>NUCLEOTIDE SEQUENCE [LARGE SCALE GENOMIC DNA]</scope>
    <source>
        <strain evidence="6">K1S02-23</strain>
    </source>
</reference>
<protein>
    <submittedName>
        <fullName evidence="5">Long-chain-fatty-acid--CoA ligase</fullName>
    </submittedName>
</protein>
<dbReference type="Proteomes" id="UP000266327">
    <property type="component" value="Unassembled WGS sequence"/>
</dbReference>